<evidence type="ECO:0000259" key="1">
    <source>
        <dbReference type="Pfam" id="PF14090"/>
    </source>
</evidence>
<name>A0A2U1CRB2_9BURK</name>
<dbReference type="Pfam" id="PF14090">
    <property type="entry name" value="HTH_39"/>
    <property type="match status" value="1"/>
</dbReference>
<evidence type="ECO:0000313" key="2">
    <source>
        <dbReference type="EMBL" id="PVY68374.1"/>
    </source>
</evidence>
<dbReference type="OrthoDB" id="7065051at2"/>
<comment type="caution">
    <text evidence="2">The sequence shown here is derived from an EMBL/GenBank/DDBJ whole genome shotgun (WGS) entry which is preliminary data.</text>
</comment>
<protein>
    <submittedName>
        <fullName evidence="2">Helix-turn-helix protein</fullName>
    </submittedName>
</protein>
<feature type="domain" description="Winged helix-turn-helix" evidence="1">
    <location>
        <begin position="7"/>
        <end position="67"/>
    </location>
</feature>
<organism evidence="2 3">
    <name type="scientific">Pusillimonas noertemannii</name>
    <dbReference type="NCBI Taxonomy" id="305977"/>
    <lineage>
        <taxon>Bacteria</taxon>
        <taxon>Pseudomonadati</taxon>
        <taxon>Pseudomonadota</taxon>
        <taxon>Betaproteobacteria</taxon>
        <taxon>Burkholderiales</taxon>
        <taxon>Alcaligenaceae</taxon>
        <taxon>Pusillimonas</taxon>
    </lineage>
</organism>
<dbReference type="AlphaFoldDB" id="A0A2U1CRB2"/>
<dbReference type="Proteomes" id="UP000246145">
    <property type="component" value="Unassembled WGS sequence"/>
</dbReference>
<keyword evidence="3" id="KW-1185">Reference proteome</keyword>
<sequence length="74" mass="8610">MMRKQDVIASILRERSLNTFEAIQEGDTCLHSTVATLRGLGYVITDRWEDVETRFGRTVRVKRYRLLRGPEARA</sequence>
<evidence type="ECO:0000313" key="3">
    <source>
        <dbReference type="Proteomes" id="UP000246145"/>
    </source>
</evidence>
<dbReference type="InterPro" id="IPR055245">
    <property type="entry name" value="HTH_proteobacteria"/>
</dbReference>
<reference evidence="2 3" key="1">
    <citation type="submission" date="2018-04" db="EMBL/GenBank/DDBJ databases">
        <title>Genomic Encyclopedia of Type Strains, Phase IV (KMG-IV): sequencing the most valuable type-strain genomes for metagenomic binning, comparative biology and taxonomic classification.</title>
        <authorList>
            <person name="Goeker M."/>
        </authorList>
    </citation>
    <scope>NUCLEOTIDE SEQUENCE [LARGE SCALE GENOMIC DNA]</scope>
    <source>
        <strain evidence="2 3">DSM 10065</strain>
    </source>
</reference>
<dbReference type="RefSeq" id="WP_116517534.1">
    <property type="nucleotide sequence ID" value="NZ_JACCEX010000001.1"/>
</dbReference>
<accession>A0A2U1CRB2</accession>
<dbReference type="EMBL" id="QEKO01000001">
    <property type="protein sequence ID" value="PVY68374.1"/>
    <property type="molecule type" value="Genomic_DNA"/>
</dbReference>
<gene>
    <name evidence="2" type="ORF">C7440_0771</name>
</gene>
<proteinExistence type="predicted"/>